<comment type="function">
    <text evidence="7">Participates in both transcription termination and antitermination.</text>
</comment>
<evidence type="ECO:0000259" key="9">
    <source>
        <dbReference type="Pfam" id="PF13184"/>
    </source>
</evidence>
<dbReference type="InterPro" id="IPR015946">
    <property type="entry name" value="KH_dom-like_a/b"/>
</dbReference>
<dbReference type="Proteomes" id="UP000188298">
    <property type="component" value="Chromosome"/>
</dbReference>
<keyword evidence="5 7" id="KW-0805">Transcription regulation</keyword>
<dbReference type="PANTHER" id="PTHR22648:SF0">
    <property type="entry name" value="TRANSCRIPTION TERMINATION_ANTITERMINATION PROTEIN NUSA"/>
    <property type="match status" value="1"/>
</dbReference>
<dbReference type="FunFam" id="3.30.300.20:FF:000002">
    <property type="entry name" value="Transcription termination/antitermination protein NusA"/>
    <property type="match status" value="1"/>
</dbReference>
<evidence type="ECO:0000256" key="5">
    <source>
        <dbReference type="ARBA" id="ARBA00023015"/>
    </source>
</evidence>
<dbReference type="Pfam" id="PF26594">
    <property type="entry name" value="KH_NusA_2nd"/>
    <property type="match status" value="1"/>
</dbReference>
<comment type="subunit">
    <text evidence="7">Monomer. Binds directly to the core enzyme of the DNA-dependent RNA polymerase and to nascent RNA.</text>
</comment>
<dbReference type="SUPFAM" id="SSF69705">
    <property type="entry name" value="Transcription factor NusA, N-terminal domain"/>
    <property type="match status" value="1"/>
</dbReference>
<feature type="domain" description="NusA-like second KH" evidence="10">
    <location>
        <begin position="283"/>
        <end position="350"/>
    </location>
</feature>
<dbReference type="InterPro" id="IPR036555">
    <property type="entry name" value="NusA_N_sf"/>
</dbReference>
<keyword evidence="1 7" id="KW-0806">Transcription termination</keyword>
<dbReference type="GO" id="GO:0003723">
    <property type="term" value="F:RNA binding"/>
    <property type="evidence" value="ECO:0007669"/>
    <property type="project" value="UniProtKB-UniRule"/>
</dbReference>
<dbReference type="InterPro" id="IPR012340">
    <property type="entry name" value="NA-bd_OB-fold"/>
</dbReference>
<evidence type="ECO:0000256" key="2">
    <source>
        <dbReference type="ARBA" id="ARBA00022490"/>
    </source>
</evidence>
<evidence type="ECO:0000256" key="1">
    <source>
        <dbReference type="ARBA" id="ARBA00022472"/>
    </source>
</evidence>
<dbReference type="EMBL" id="CP019645">
    <property type="protein sequence ID" value="AQQ59849.1"/>
    <property type="molecule type" value="Genomic_DNA"/>
</dbReference>
<dbReference type="InterPro" id="IPR009019">
    <property type="entry name" value="KH_sf_prok-type"/>
</dbReference>
<evidence type="ECO:0000256" key="7">
    <source>
        <dbReference type="HAMAP-Rule" id="MF_00945"/>
    </source>
</evidence>
<reference evidence="11 12" key="1">
    <citation type="submission" date="2017-02" db="EMBL/GenBank/DDBJ databases">
        <title>Whole genome sequencing of Helicobacter bilis strain AAQJH.</title>
        <authorList>
            <person name="Conlan S."/>
            <person name="Thomas P.J."/>
            <person name="Mullikin J."/>
            <person name="Palmore T.N."/>
            <person name="Frank K.M."/>
            <person name="Segre J.A."/>
        </authorList>
    </citation>
    <scope>NUCLEOTIDE SEQUENCE [LARGE SCALE GENOMIC DNA]</scope>
    <source>
        <strain evidence="11 12">AAQJH</strain>
    </source>
</reference>
<keyword evidence="3 7" id="KW-0889">Transcription antitermination</keyword>
<dbReference type="GO" id="GO:0003746">
    <property type="term" value="F:translation elongation factor activity"/>
    <property type="evidence" value="ECO:0007669"/>
    <property type="project" value="UniProtKB-KW"/>
</dbReference>
<sequence>MEKILDIVEMIASENGLPQDQVVLAIKDSMVKMAKKEINENANFVVIEDWSAKELRLVQKMIVCDDSSFSKDLESTHIPLNEARSLVENVNTGDELEYQINLEGMNRNAVNNIFHDITYQIQKLNEQEILKAFEKDIGHIVIGQVVHVDDEGNTSIEIGETRAILSLKNRIKGEKFKVGQPVRSILKSVRITKNGVKIELSRTTPKLLEELLMLEVPEIKDGEVSIYKIARIPGEKAKVALYTNNPKIDPIGSAVGARGVRINAVSKELHGENIDCIEYSSVPEIFVAKSLSPAQVISVKLQKADTEEEKPKAIVQIAKSQKSKAIGKAGVNIRLASMLTGYDFELQEVADKPSEQITTKDSTEKDEDKKLGLEALESLFKGNS</sequence>
<dbReference type="Gene3D" id="3.30.1480.10">
    <property type="entry name" value="NusA, N-terminal domain"/>
    <property type="match status" value="1"/>
</dbReference>
<dbReference type="AlphaFoldDB" id="A0A1Q2LHJ7"/>
<evidence type="ECO:0000256" key="3">
    <source>
        <dbReference type="ARBA" id="ARBA00022814"/>
    </source>
</evidence>
<dbReference type="SUPFAM" id="SSF50249">
    <property type="entry name" value="Nucleic acid-binding proteins"/>
    <property type="match status" value="1"/>
</dbReference>
<evidence type="ECO:0000259" key="10">
    <source>
        <dbReference type="Pfam" id="PF26594"/>
    </source>
</evidence>
<comment type="similarity">
    <text evidence="7">Belongs to the NusA family.</text>
</comment>
<dbReference type="InterPro" id="IPR025249">
    <property type="entry name" value="TF_NusA_KH_1st"/>
</dbReference>
<evidence type="ECO:0000313" key="11">
    <source>
        <dbReference type="EMBL" id="AQQ59849.1"/>
    </source>
</evidence>
<dbReference type="InterPro" id="IPR013735">
    <property type="entry name" value="TF_NusA_N"/>
</dbReference>
<evidence type="ECO:0000256" key="6">
    <source>
        <dbReference type="ARBA" id="ARBA00023163"/>
    </source>
</evidence>
<proteinExistence type="inferred from homology"/>
<evidence type="ECO:0000259" key="8">
    <source>
        <dbReference type="Pfam" id="PF08529"/>
    </source>
</evidence>
<name>A0A1Q2LHJ7_9HELI</name>
<dbReference type="Gene3D" id="3.30.300.20">
    <property type="match status" value="2"/>
</dbReference>
<dbReference type="KEGG" id="hbl:XJ32_06860"/>
<dbReference type="HAMAP" id="MF_00945_B">
    <property type="entry name" value="NusA_B"/>
    <property type="match status" value="1"/>
</dbReference>
<accession>A0A1Q2LHJ7</accession>
<dbReference type="RefSeq" id="WP_005217578.1">
    <property type="nucleotide sequence ID" value="NZ_CABKOK010000004.1"/>
</dbReference>
<dbReference type="PANTHER" id="PTHR22648">
    <property type="entry name" value="TRANSCRIPTION TERMINATION FACTOR NUSA"/>
    <property type="match status" value="1"/>
</dbReference>
<evidence type="ECO:0000256" key="4">
    <source>
        <dbReference type="ARBA" id="ARBA00022884"/>
    </source>
</evidence>
<evidence type="ECO:0000313" key="12">
    <source>
        <dbReference type="Proteomes" id="UP000188298"/>
    </source>
</evidence>
<organism evidence="11 12">
    <name type="scientific">Helicobacter bilis</name>
    <dbReference type="NCBI Taxonomy" id="37372"/>
    <lineage>
        <taxon>Bacteria</taxon>
        <taxon>Pseudomonadati</taxon>
        <taxon>Campylobacterota</taxon>
        <taxon>Epsilonproteobacteria</taxon>
        <taxon>Campylobacterales</taxon>
        <taxon>Helicobacteraceae</taxon>
        <taxon>Helicobacter</taxon>
    </lineage>
</organism>
<dbReference type="NCBIfam" id="TIGR01953">
    <property type="entry name" value="NusA"/>
    <property type="match status" value="1"/>
</dbReference>
<keyword evidence="11" id="KW-0648">Protein biosynthesis</keyword>
<keyword evidence="2 7" id="KW-0963">Cytoplasm</keyword>
<keyword evidence="11" id="KW-0251">Elongation factor</keyword>
<dbReference type="SUPFAM" id="SSF54814">
    <property type="entry name" value="Prokaryotic type KH domain (KH-domain type II)"/>
    <property type="match status" value="2"/>
</dbReference>
<protein>
    <recommendedName>
        <fullName evidence="7">Transcription termination/antitermination protein NusA</fullName>
    </recommendedName>
</protein>
<dbReference type="InterPro" id="IPR058582">
    <property type="entry name" value="KH_NusA_2nd"/>
</dbReference>
<keyword evidence="6 7" id="KW-0804">Transcription</keyword>
<dbReference type="GO" id="GO:0003700">
    <property type="term" value="F:DNA-binding transcription factor activity"/>
    <property type="evidence" value="ECO:0007669"/>
    <property type="project" value="InterPro"/>
</dbReference>
<dbReference type="GO" id="GO:0005829">
    <property type="term" value="C:cytosol"/>
    <property type="evidence" value="ECO:0007669"/>
    <property type="project" value="TreeGrafter"/>
</dbReference>
<dbReference type="Gene3D" id="2.40.50.140">
    <property type="entry name" value="Nucleic acid-binding proteins"/>
    <property type="match status" value="1"/>
</dbReference>
<dbReference type="Pfam" id="PF13184">
    <property type="entry name" value="KH_NusA_1st"/>
    <property type="match status" value="1"/>
</dbReference>
<dbReference type="GO" id="GO:0006353">
    <property type="term" value="P:DNA-templated transcription termination"/>
    <property type="evidence" value="ECO:0007669"/>
    <property type="project" value="UniProtKB-UniRule"/>
</dbReference>
<dbReference type="GO" id="GO:0031564">
    <property type="term" value="P:transcription antitermination"/>
    <property type="evidence" value="ECO:0007669"/>
    <property type="project" value="UniProtKB-UniRule"/>
</dbReference>
<dbReference type="InterPro" id="IPR010213">
    <property type="entry name" value="TF_NusA"/>
</dbReference>
<keyword evidence="4 7" id="KW-0694">RNA-binding</keyword>
<dbReference type="InterPro" id="IPR030842">
    <property type="entry name" value="TF_NusA_bacterial"/>
</dbReference>
<dbReference type="Pfam" id="PF08529">
    <property type="entry name" value="NusA_N"/>
    <property type="match status" value="1"/>
</dbReference>
<comment type="subcellular location">
    <subcellularLocation>
        <location evidence="7">Cytoplasm</location>
    </subcellularLocation>
</comment>
<gene>
    <name evidence="7" type="primary">nusA</name>
    <name evidence="11" type="ORF">XJ32_06860</name>
</gene>
<feature type="domain" description="Transcription factor NusA N-terminal" evidence="8">
    <location>
        <begin position="4"/>
        <end position="124"/>
    </location>
</feature>
<feature type="domain" description="Transcription factor NusA first KH" evidence="9">
    <location>
        <begin position="202"/>
        <end position="279"/>
    </location>
</feature>